<evidence type="ECO:0000256" key="3">
    <source>
        <dbReference type="ARBA" id="ARBA00022670"/>
    </source>
</evidence>
<comment type="similarity">
    <text evidence="2">Belongs to the peptidase M14 family.</text>
</comment>
<comment type="cofactor">
    <cofactor evidence="1">
        <name>Zn(2+)</name>
        <dbReference type="ChEBI" id="CHEBI:29105"/>
    </cofactor>
</comment>
<dbReference type="EMBL" id="UOFI01000056">
    <property type="protein sequence ID" value="VAW64517.1"/>
    <property type="molecule type" value="Genomic_DNA"/>
</dbReference>
<evidence type="ECO:0000256" key="6">
    <source>
        <dbReference type="ARBA" id="ARBA00023049"/>
    </source>
</evidence>
<keyword evidence="4" id="KW-0378">Hydrolase</keyword>
<dbReference type="SUPFAM" id="SSF53187">
    <property type="entry name" value="Zn-dependent exopeptidases"/>
    <property type="match status" value="1"/>
</dbReference>
<sequence>MLTRISLFFILIFMLANAHGEKTLSEQQSVNAACLRISQKLSSVTLDECLSLNLGHSGALSSNKHSLLLKEYAPRPEKRTPQAKILILGGIHGDEYSSVTIMFKWMHILNRHHSGLFHWKIAPLANPDGLLQKKSQRMNANNVDLNRNFPTGTEAQSSLKYWKQHAYSDPRRYPGKTPASEIETQWIIQLIREFQPDAIVAVHAPYGIVDFDGQPDPPARLGSLYLKLLGTYPGSLGNYAGLQQNIPVITVELPYAGIMPNNADIKRIWIDLISWLKNNTPQGNIATTAFQKKKS</sequence>
<dbReference type="AlphaFoldDB" id="A0A3B0XMT6"/>
<feature type="domain" description="Peptidase M14" evidence="7">
    <location>
        <begin position="20"/>
        <end position="276"/>
    </location>
</feature>
<reference evidence="8" key="1">
    <citation type="submission" date="2018-06" db="EMBL/GenBank/DDBJ databases">
        <authorList>
            <person name="Zhirakovskaya E."/>
        </authorList>
    </citation>
    <scope>NUCLEOTIDE SEQUENCE</scope>
</reference>
<evidence type="ECO:0000256" key="2">
    <source>
        <dbReference type="ARBA" id="ARBA00005988"/>
    </source>
</evidence>
<proteinExistence type="inferred from homology"/>
<dbReference type="GO" id="GO:0005615">
    <property type="term" value="C:extracellular space"/>
    <property type="evidence" value="ECO:0007669"/>
    <property type="project" value="TreeGrafter"/>
</dbReference>
<evidence type="ECO:0000259" key="7">
    <source>
        <dbReference type="PROSITE" id="PS52035"/>
    </source>
</evidence>
<dbReference type="Pfam" id="PF00246">
    <property type="entry name" value="Peptidase_M14"/>
    <property type="match status" value="1"/>
</dbReference>
<dbReference type="Gene3D" id="3.40.630.10">
    <property type="entry name" value="Zn peptidases"/>
    <property type="match status" value="1"/>
</dbReference>
<dbReference type="PANTHER" id="PTHR11705">
    <property type="entry name" value="PROTEASE FAMILY M14 CARBOXYPEPTIDASE A,B"/>
    <property type="match status" value="1"/>
</dbReference>
<dbReference type="GO" id="GO:0004181">
    <property type="term" value="F:metallocarboxypeptidase activity"/>
    <property type="evidence" value="ECO:0007669"/>
    <property type="project" value="InterPro"/>
</dbReference>
<accession>A0A3B0XMT6</accession>
<evidence type="ECO:0000256" key="5">
    <source>
        <dbReference type="ARBA" id="ARBA00022833"/>
    </source>
</evidence>
<keyword evidence="6" id="KW-0482">Metalloprotease</keyword>
<dbReference type="PANTHER" id="PTHR11705:SF143">
    <property type="entry name" value="SLL0236 PROTEIN"/>
    <property type="match status" value="1"/>
</dbReference>
<dbReference type="InterPro" id="IPR000834">
    <property type="entry name" value="Peptidase_M14"/>
</dbReference>
<evidence type="ECO:0000256" key="1">
    <source>
        <dbReference type="ARBA" id="ARBA00001947"/>
    </source>
</evidence>
<evidence type="ECO:0000313" key="8">
    <source>
        <dbReference type="EMBL" id="VAW64517.1"/>
    </source>
</evidence>
<protein>
    <recommendedName>
        <fullName evidence="7">Peptidase M14 domain-containing protein</fullName>
    </recommendedName>
</protein>
<evidence type="ECO:0000256" key="4">
    <source>
        <dbReference type="ARBA" id="ARBA00022801"/>
    </source>
</evidence>
<dbReference type="GO" id="GO:0006508">
    <property type="term" value="P:proteolysis"/>
    <property type="evidence" value="ECO:0007669"/>
    <property type="project" value="UniProtKB-KW"/>
</dbReference>
<dbReference type="GO" id="GO:0008270">
    <property type="term" value="F:zinc ion binding"/>
    <property type="evidence" value="ECO:0007669"/>
    <property type="project" value="InterPro"/>
</dbReference>
<organism evidence="8">
    <name type="scientific">hydrothermal vent metagenome</name>
    <dbReference type="NCBI Taxonomy" id="652676"/>
    <lineage>
        <taxon>unclassified sequences</taxon>
        <taxon>metagenomes</taxon>
        <taxon>ecological metagenomes</taxon>
    </lineage>
</organism>
<keyword evidence="5" id="KW-0862">Zinc</keyword>
<name>A0A3B0XMT6_9ZZZZ</name>
<gene>
    <name evidence="8" type="ORF">MNBD_GAMMA09-921</name>
</gene>
<keyword evidence="3" id="KW-0645">Protease</keyword>
<dbReference type="PROSITE" id="PS52035">
    <property type="entry name" value="PEPTIDASE_M14"/>
    <property type="match status" value="1"/>
</dbReference>